<sequence>MQVNNKGSMFHNECSHFLLFFTCCTVTMPRRASSVHSAKTHLKPFSSTVFMWTSASRSLSV</sequence>
<gene>
    <name evidence="1" type="ORF">BOLC3T12976H</name>
</gene>
<dbReference type="AlphaFoldDB" id="A0A3P6ANC6"/>
<evidence type="ECO:0000313" key="1">
    <source>
        <dbReference type="EMBL" id="VDC85688.1"/>
    </source>
</evidence>
<protein>
    <submittedName>
        <fullName evidence="1">Uncharacterized protein</fullName>
    </submittedName>
</protein>
<proteinExistence type="predicted"/>
<organism evidence="1">
    <name type="scientific">Brassica oleracea</name>
    <name type="common">Wild cabbage</name>
    <dbReference type="NCBI Taxonomy" id="3712"/>
    <lineage>
        <taxon>Eukaryota</taxon>
        <taxon>Viridiplantae</taxon>
        <taxon>Streptophyta</taxon>
        <taxon>Embryophyta</taxon>
        <taxon>Tracheophyta</taxon>
        <taxon>Spermatophyta</taxon>
        <taxon>Magnoliopsida</taxon>
        <taxon>eudicotyledons</taxon>
        <taxon>Gunneridae</taxon>
        <taxon>Pentapetalae</taxon>
        <taxon>rosids</taxon>
        <taxon>malvids</taxon>
        <taxon>Brassicales</taxon>
        <taxon>Brassicaceae</taxon>
        <taxon>Brassiceae</taxon>
        <taxon>Brassica</taxon>
    </lineage>
</organism>
<name>A0A3P6ANC6_BRAOL</name>
<accession>A0A3P6ANC6</accession>
<dbReference type="EMBL" id="LR031872">
    <property type="protein sequence ID" value="VDC85688.1"/>
    <property type="molecule type" value="Genomic_DNA"/>
</dbReference>
<reference evidence="1" key="1">
    <citation type="submission" date="2018-11" db="EMBL/GenBank/DDBJ databases">
        <authorList>
            <consortium name="Genoscope - CEA"/>
            <person name="William W."/>
        </authorList>
    </citation>
    <scope>NUCLEOTIDE SEQUENCE</scope>
</reference>